<dbReference type="PANTHER" id="PTHR42850:SF4">
    <property type="entry name" value="ZINC-DEPENDENT ENDOPOLYPHOSPHATASE"/>
    <property type="match status" value="1"/>
</dbReference>
<dbReference type="SUPFAM" id="SSF56300">
    <property type="entry name" value="Metallo-dependent phosphatases"/>
    <property type="match status" value="1"/>
</dbReference>
<evidence type="ECO:0000313" key="3">
    <source>
        <dbReference type="Proteomes" id="UP000231516"/>
    </source>
</evidence>
<dbReference type="Pfam" id="PF00149">
    <property type="entry name" value="Metallophos"/>
    <property type="match status" value="1"/>
</dbReference>
<dbReference type="GO" id="GO:0005737">
    <property type="term" value="C:cytoplasm"/>
    <property type="evidence" value="ECO:0007669"/>
    <property type="project" value="TreeGrafter"/>
</dbReference>
<comment type="caution">
    <text evidence="2">The sequence shown here is derived from an EMBL/GenBank/DDBJ whole genome shotgun (WGS) entry which is preliminary data.</text>
</comment>
<dbReference type="OrthoDB" id="9807890at2"/>
<reference evidence="2 3" key="1">
    <citation type="submission" date="2016-08" db="EMBL/GenBank/DDBJ databases">
        <title>Draft genome of Amylibacter sp. strain 4G11.</title>
        <authorList>
            <person name="Wong S.-K."/>
            <person name="Hamasaki K."/>
            <person name="Yoshizawa S."/>
        </authorList>
    </citation>
    <scope>NUCLEOTIDE SEQUENCE [LARGE SCALE GENOMIC DNA]</scope>
    <source>
        <strain evidence="2 3">4G11</strain>
    </source>
</reference>
<dbReference type="GO" id="GO:0016791">
    <property type="term" value="F:phosphatase activity"/>
    <property type="evidence" value="ECO:0007669"/>
    <property type="project" value="TreeGrafter"/>
</dbReference>
<keyword evidence="3" id="KW-1185">Reference proteome</keyword>
<dbReference type="Gene3D" id="3.60.21.10">
    <property type="match status" value="1"/>
</dbReference>
<dbReference type="InterPro" id="IPR050126">
    <property type="entry name" value="Ap4A_hydrolase"/>
</dbReference>
<gene>
    <name evidence="2" type="ORF">BFP76_00925</name>
</gene>
<proteinExistence type="predicted"/>
<protein>
    <recommendedName>
        <fullName evidence="1">Calcineurin-like phosphoesterase domain-containing protein</fullName>
    </recommendedName>
</protein>
<dbReference type="InterPro" id="IPR029052">
    <property type="entry name" value="Metallo-depent_PP-like"/>
</dbReference>
<dbReference type="AlphaFoldDB" id="A0A2G5K6X5"/>
<dbReference type="Proteomes" id="UP000231516">
    <property type="component" value="Unassembled WGS sequence"/>
</dbReference>
<accession>A0A2G5K6X5</accession>
<dbReference type="EMBL" id="MDGM01000011">
    <property type="protein sequence ID" value="PIB25195.1"/>
    <property type="molecule type" value="Genomic_DNA"/>
</dbReference>
<sequence>MNNLIYAIGDIHGDLTQLIGILNRIEMDASGADHTVVFIGDLIDRREDSKGVIDHIMNGQNAGKPWVVLKGNHDRYLQWFLEDPHRIDTRLRSDYYWMHPRMGGSETLESYGIELPENPNDHLDAVFELAKKHVPDSHYKFLKSQRLYYETDDYFFVHAGVNNKRPLHDQVEDDLLWIRPGFLDQTEPFEKLIIHGHTVIDEVTHYGNRVNIDTGAAWGKTLSAIVIDQGVISNLTASGRVELIPRPDLIETAA</sequence>
<feature type="domain" description="Calcineurin-like phosphoesterase" evidence="1">
    <location>
        <begin position="5"/>
        <end position="202"/>
    </location>
</feature>
<dbReference type="InterPro" id="IPR004843">
    <property type="entry name" value="Calcineurin-like_PHP"/>
</dbReference>
<dbReference type="RefSeq" id="WP_099592125.1">
    <property type="nucleotide sequence ID" value="NZ_MDGM01000011.1"/>
</dbReference>
<dbReference type="GO" id="GO:0110154">
    <property type="term" value="P:RNA decapping"/>
    <property type="evidence" value="ECO:0007669"/>
    <property type="project" value="TreeGrafter"/>
</dbReference>
<organism evidence="2 3">
    <name type="scientific">Paramylibacter kogurei</name>
    <dbReference type="NCBI Taxonomy" id="1889778"/>
    <lineage>
        <taxon>Bacteria</taxon>
        <taxon>Pseudomonadati</taxon>
        <taxon>Pseudomonadota</taxon>
        <taxon>Alphaproteobacteria</taxon>
        <taxon>Rhodobacterales</taxon>
        <taxon>Paracoccaceae</taxon>
        <taxon>Paramylibacter</taxon>
    </lineage>
</organism>
<dbReference type="PANTHER" id="PTHR42850">
    <property type="entry name" value="METALLOPHOSPHOESTERASE"/>
    <property type="match status" value="1"/>
</dbReference>
<evidence type="ECO:0000313" key="2">
    <source>
        <dbReference type="EMBL" id="PIB25195.1"/>
    </source>
</evidence>
<dbReference type="GO" id="GO:0008803">
    <property type="term" value="F:bis(5'-nucleosyl)-tetraphosphatase (symmetrical) activity"/>
    <property type="evidence" value="ECO:0007669"/>
    <property type="project" value="TreeGrafter"/>
</dbReference>
<name>A0A2G5K6X5_9RHOB</name>
<evidence type="ECO:0000259" key="1">
    <source>
        <dbReference type="Pfam" id="PF00149"/>
    </source>
</evidence>